<dbReference type="Pfam" id="PF05895">
    <property type="entry name" value="DUF859"/>
    <property type="match status" value="1"/>
</dbReference>
<gene>
    <name evidence="1" type="ORF">ACIF0M_03325</name>
</gene>
<keyword evidence="2" id="KW-1185">Reference proteome</keyword>
<accession>A0ABW8AX97</accession>
<dbReference type="InterPro" id="IPR008577">
    <property type="entry name" value="DUF859"/>
</dbReference>
<organism evidence="1 2">
    <name type="scientific">Dorea amylophila</name>
    <dbReference type="NCBI Taxonomy" id="2981789"/>
    <lineage>
        <taxon>Bacteria</taxon>
        <taxon>Bacillati</taxon>
        <taxon>Bacillota</taxon>
        <taxon>Clostridia</taxon>
        <taxon>Lachnospirales</taxon>
        <taxon>Lachnospiraceae</taxon>
        <taxon>Dorea</taxon>
    </lineage>
</organism>
<comment type="caution">
    <text evidence="1">The sequence shown here is derived from an EMBL/GenBank/DDBJ whole genome shotgun (WGS) entry which is preliminary data.</text>
</comment>
<dbReference type="RefSeq" id="WP_396569120.1">
    <property type="nucleotide sequence ID" value="NZ_JBITRD010000002.1"/>
</dbReference>
<dbReference type="EMBL" id="JBITRD010000002">
    <property type="protein sequence ID" value="MFI7844574.1"/>
    <property type="molecule type" value="Genomic_DNA"/>
</dbReference>
<reference evidence="1 2" key="1">
    <citation type="submission" date="2024-08" db="EMBL/GenBank/DDBJ databases">
        <authorList>
            <person name="Vancuren S.J."/>
            <person name="Allen-Vercoe E."/>
        </authorList>
    </citation>
    <scope>NUCLEOTIDE SEQUENCE [LARGE SCALE GENOMIC DNA]</scope>
    <source>
        <strain evidence="1 2">16-6-I_42_FAA</strain>
    </source>
</reference>
<name>A0ABW8AX97_9FIRM</name>
<protein>
    <submittedName>
        <fullName evidence="1">DUF859 family phage minor structural protein</fullName>
    </submittedName>
</protein>
<evidence type="ECO:0000313" key="2">
    <source>
        <dbReference type="Proteomes" id="UP001614216"/>
    </source>
</evidence>
<evidence type="ECO:0000313" key="1">
    <source>
        <dbReference type="EMBL" id="MFI7844574.1"/>
    </source>
</evidence>
<sequence length="492" mass="53844">MSATSKTFCNSVGCYVVAKGSVSGDTTKIYLIWEASQGSEFGSHVWSSWINGKACPLKVKIDGSEISLYWTKNKTESAIDKVKVVKATSSTFTVNKPFFKLSFYNGNQWIEYDFSMYDIENAPTSVSADAITIDGSASSIAEFSNYLGTKSVDGSLKVTWSLGRHSYSKTVKNVYNASYVIPASWLDAISDASQAYAGGKVTVAISYGSKVYSTISTTFTCIVSDTFLPTISSVTLADKTNTSVPASWNKVFVQNQSGIRISAITCAASQGATVKRIKLRLDTQYTEQTYSASSLPQINRIINSGSLECEVTITDSRGRTCSKTCTVNVLPYDIPKFTLIESDRCNKSGEMDNDGTYFLSQSAVEFSSCTGLNSITITAEYKKTDTSEWLNKKTIKPGSNVLGGELDTEFSYDVRYVLKDAFSTVTYIDYVSTAIYLMHFLHGGRGVAFGQKATMNNTLDCAFKALFREDVTIVKKDGTQVSMREVLEKLGF</sequence>
<dbReference type="Proteomes" id="UP001614216">
    <property type="component" value="Unassembled WGS sequence"/>
</dbReference>
<proteinExistence type="predicted"/>